<protein>
    <submittedName>
        <fullName evidence="2">Uncharacterized protein</fullName>
    </submittedName>
</protein>
<evidence type="ECO:0000256" key="1">
    <source>
        <dbReference type="SAM" id="MobiDB-lite"/>
    </source>
</evidence>
<feature type="compositionally biased region" description="Low complexity" evidence="1">
    <location>
        <begin position="188"/>
        <end position="197"/>
    </location>
</feature>
<feature type="compositionally biased region" description="Gly residues" evidence="1">
    <location>
        <begin position="12"/>
        <end position="23"/>
    </location>
</feature>
<organism evidence="2">
    <name type="scientific">Bicosoecida sp. CB-2014</name>
    <dbReference type="NCBI Taxonomy" id="1486930"/>
    <lineage>
        <taxon>Eukaryota</taxon>
        <taxon>Sar</taxon>
        <taxon>Stramenopiles</taxon>
        <taxon>Bigyra</taxon>
        <taxon>Opalozoa</taxon>
        <taxon>Bicosoecida</taxon>
    </lineage>
</organism>
<feature type="compositionally biased region" description="Low complexity" evidence="1">
    <location>
        <begin position="156"/>
        <end position="166"/>
    </location>
</feature>
<proteinExistence type="predicted"/>
<feature type="compositionally biased region" description="Basic and acidic residues" evidence="1">
    <location>
        <begin position="1"/>
        <end position="11"/>
    </location>
</feature>
<feature type="region of interest" description="Disordered" evidence="1">
    <location>
        <begin position="1"/>
        <end position="23"/>
    </location>
</feature>
<feature type="compositionally biased region" description="Low complexity" evidence="1">
    <location>
        <begin position="215"/>
        <end position="240"/>
    </location>
</feature>
<name>A0A7S1C6F3_9STRA</name>
<dbReference type="EMBL" id="HBFS01004115">
    <property type="protein sequence ID" value="CAD8909592.1"/>
    <property type="molecule type" value="Transcribed_RNA"/>
</dbReference>
<evidence type="ECO:0000313" key="2">
    <source>
        <dbReference type="EMBL" id="CAD8909592.1"/>
    </source>
</evidence>
<feature type="compositionally biased region" description="Basic residues" evidence="1">
    <location>
        <begin position="167"/>
        <end position="177"/>
    </location>
</feature>
<dbReference type="AlphaFoldDB" id="A0A7S1C6F3"/>
<gene>
    <name evidence="2" type="ORF">BSP0115_LOCUS2796</name>
</gene>
<feature type="region of interest" description="Disordered" evidence="1">
    <location>
        <begin position="82"/>
        <end position="240"/>
    </location>
</feature>
<accession>A0A7S1C6F3</accession>
<sequence length="240" mass="24956">MDLHILTEGEGGRASGSSSGGGGLDQYTGAKMKLDELFLFWLTQQDTKELIQGYLTDLKSGKTLDIPSTTLAATFLAGKQAAASAPVSPLRGRNSPPPRSPSRPGGNQHFGFDDVAVASPTDAARRAAGGVSPTKEGSPMRPHTLTFAGGKEGEGEAAAAAVAARVTGRRKTTRTRRASWASCAGSCPSTSHPSGRSRSSEWAMARGRSWRSAQSPTRLSSSAPTAASTRPASTRRAATW</sequence>
<reference evidence="2" key="1">
    <citation type="submission" date="2021-01" db="EMBL/GenBank/DDBJ databases">
        <authorList>
            <person name="Corre E."/>
            <person name="Pelletier E."/>
            <person name="Niang G."/>
            <person name="Scheremetjew M."/>
            <person name="Finn R."/>
            <person name="Kale V."/>
            <person name="Holt S."/>
            <person name="Cochrane G."/>
            <person name="Meng A."/>
            <person name="Brown T."/>
            <person name="Cohen L."/>
        </authorList>
    </citation>
    <scope>NUCLEOTIDE SEQUENCE</scope>
    <source>
        <strain evidence="2">Ms1</strain>
    </source>
</reference>